<proteinExistence type="evidence at transcript level"/>
<sequence>MTRAFEQSKQSWGHWNVFKGHAMRVSLHGLWENICKFDVIQRLNFYKTQSKCK</sequence>
<dbReference type="AlphaFoldDB" id="D6W4N4"/>
<protein>
    <submittedName>
        <fullName evidence="1">MIP22482p</fullName>
    </submittedName>
</protein>
<accession>D6W4N4</accession>
<dbReference type="EMBL" id="BT124934">
    <property type="protein sequence ID" value="ADI32772.1"/>
    <property type="molecule type" value="mRNA"/>
</dbReference>
<organism evidence="1">
    <name type="scientific">Drosophila melanogaster</name>
    <name type="common">Fruit fly</name>
    <dbReference type="NCBI Taxonomy" id="7227"/>
    <lineage>
        <taxon>Eukaryota</taxon>
        <taxon>Metazoa</taxon>
        <taxon>Ecdysozoa</taxon>
        <taxon>Arthropoda</taxon>
        <taxon>Hexapoda</taxon>
        <taxon>Insecta</taxon>
        <taxon>Pterygota</taxon>
        <taxon>Neoptera</taxon>
        <taxon>Endopterygota</taxon>
        <taxon>Diptera</taxon>
        <taxon>Brachycera</taxon>
        <taxon>Muscomorpha</taxon>
        <taxon>Ephydroidea</taxon>
        <taxon>Drosophilidae</taxon>
        <taxon>Drosophila</taxon>
        <taxon>Sophophora</taxon>
    </lineage>
</organism>
<reference evidence="1" key="1">
    <citation type="submission" date="2010-06" db="EMBL/GenBank/DDBJ databases">
        <authorList>
            <person name="Carlson J."/>
            <person name="Booth B."/>
            <person name="Frise E."/>
            <person name="Sandler J."/>
            <person name="Wan K."/>
            <person name="Yu C."/>
            <person name="Celniker S."/>
        </authorList>
    </citation>
    <scope>NUCLEOTIDE SEQUENCE</scope>
</reference>
<evidence type="ECO:0000313" key="1">
    <source>
        <dbReference type="EMBL" id="ADI32772.1"/>
    </source>
</evidence>
<name>D6W4N4_DROME</name>